<protein>
    <recommendedName>
        <fullName evidence="2">DC1 domain-containing protein</fullName>
    </recommendedName>
</protein>
<dbReference type="PANTHER" id="PTHR46288">
    <property type="entry name" value="PHORBOL-ESTER/DAG-TYPE DOMAIN-CONTAINING PROTEIN"/>
    <property type="match status" value="1"/>
</dbReference>
<dbReference type="EMBL" id="KI631506">
    <property type="protein sequence ID" value="EYU27132.1"/>
    <property type="molecule type" value="Genomic_DNA"/>
</dbReference>
<dbReference type="InterPro" id="IPR046349">
    <property type="entry name" value="C1-like_sf"/>
</dbReference>
<name>A0A022QEN2_ERYGU</name>
<dbReference type="OMA" id="AVHACHQ"/>
<dbReference type="Pfam" id="PF03107">
    <property type="entry name" value="C1_2"/>
    <property type="match status" value="3"/>
</dbReference>
<proteinExistence type="predicted"/>
<keyword evidence="1" id="KW-0677">Repeat</keyword>
<feature type="domain" description="DC1" evidence="2">
    <location>
        <begin position="8"/>
        <end position="57"/>
    </location>
</feature>
<evidence type="ECO:0000313" key="3">
    <source>
        <dbReference type="EMBL" id="EYU27132.1"/>
    </source>
</evidence>
<gene>
    <name evidence="3" type="ORF">MIMGU_mgv1a025339mg</name>
</gene>
<dbReference type="KEGG" id="egt:105969466"/>
<evidence type="ECO:0000256" key="1">
    <source>
        <dbReference type="ARBA" id="ARBA00022737"/>
    </source>
</evidence>
<dbReference type="AlphaFoldDB" id="A0A022QEN2"/>
<accession>A0A022QEN2</accession>
<evidence type="ECO:0000259" key="2">
    <source>
        <dbReference type="Pfam" id="PF03107"/>
    </source>
</evidence>
<dbReference type="PANTHER" id="PTHR46288:SF13">
    <property type="entry name" value="DC1 DOMAIN CONTAINING PROTEIN"/>
    <property type="match status" value="1"/>
</dbReference>
<dbReference type="eggNOG" id="ENOG502S0HB">
    <property type="taxonomic scope" value="Eukaryota"/>
</dbReference>
<dbReference type="Proteomes" id="UP000030748">
    <property type="component" value="Unassembled WGS sequence"/>
</dbReference>
<feature type="domain" description="DC1" evidence="2">
    <location>
        <begin position="69"/>
        <end position="115"/>
    </location>
</feature>
<reference evidence="3 4" key="1">
    <citation type="journal article" date="2013" name="Proc. Natl. Acad. Sci. U.S.A.">
        <title>Fine-scale variation in meiotic recombination in Mimulus inferred from population shotgun sequencing.</title>
        <authorList>
            <person name="Hellsten U."/>
            <person name="Wright K.M."/>
            <person name="Jenkins J."/>
            <person name="Shu S."/>
            <person name="Yuan Y."/>
            <person name="Wessler S.R."/>
            <person name="Schmutz J."/>
            <person name="Willis J.H."/>
            <person name="Rokhsar D.S."/>
        </authorList>
    </citation>
    <scope>NUCLEOTIDE SEQUENCE [LARGE SCALE GENOMIC DNA]</scope>
    <source>
        <strain evidence="4">cv. DUN x IM62</strain>
    </source>
</reference>
<organism evidence="3 4">
    <name type="scientific">Erythranthe guttata</name>
    <name type="common">Yellow monkey flower</name>
    <name type="synonym">Mimulus guttatus</name>
    <dbReference type="NCBI Taxonomy" id="4155"/>
    <lineage>
        <taxon>Eukaryota</taxon>
        <taxon>Viridiplantae</taxon>
        <taxon>Streptophyta</taxon>
        <taxon>Embryophyta</taxon>
        <taxon>Tracheophyta</taxon>
        <taxon>Spermatophyta</taxon>
        <taxon>Magnoliopsida</taxon>
        <taxon>eudicotyledons</taxon>
        <taxon>Gunneridae</taxon>
        <taxon>Pentapetalae</taxon>
        <taxon>asterids</taxon>
        <taxon>lamiids</taxon>
        <taxon>Lamiales</taxon>
        <taxon>Phrymaceae</taxon>
        <taxon>Erythranthe</taxon>
    </lineage>
</organism>
<sequence>MGTSYHHFSHPHPLEIIICNQQTKELSPSSSCPGCNLKPSGVIYSCTICEFLLHKKCFEMPKMITHVGHKGHPFTLLPEPTYATGFFRCDACWGVGNGFSYHCRPCGMDLHLLCAALPLTITHAAHAHKLHLVYGSPYANKNFICDICKAFGQDHWLYRCGSCGFDAHLGCAAAGGV</sequence>
<dbReference type="OrthoDB" id="1877533at2759"/>
<dbReference type="InterPro" id="IPR004146">
    <property type="entry name" value="DC1"/>
</dbReference>
<dbReference type="SUPFAM" id="SSF57889">
    <property type="entry name" value="Cysteine-rich domain"/>
    <property type="match status" value="1"/>
</dbReference>
<feature type="domain" description="DC1" evidence="2">
    <location>
        <begin position="126"/>
        <end position="172"/>
    </location>
</feature>
<keyword evidence="4" id="KW-1185">Reference proteome</keyword>
<evidence type="ECO:0000313" key="4">
    <source>
        <dbReference type="Proteomes" id="UP000030748"/>
    </source>
</evidence>